<dbReference type="OrthoDB" id="9974981at2759"/>
<dbReference type="AlphaFoldDB" id="A0A9P4PX41"/>
<evidence type="ECO:0000256" key="1">
    <source>
        <dbReference type="ARBA" id="ARBA00022857"/>
    </source>
</evidence>
<evidence type="ECO:0000313" key="5">
    <source>
        <dbReference type="Proteomes" id="UP000799764"/>
    </source>
</evidence>
<dbReference type="GO" id="GO:0016491">
    <property type="term" value="F:oxidoreductase activity"/>
    <property type="evidence" value="ECO:0007669"/>
    <property type="project" value="UniProtKB-KW"/>
</dbReference>
<evidence type="ECO:0000259" key="3">
    <source>
        <dbReference type="Pfam" id="PF05368"/>
    </source>
</evidence>
<name>A0A9P4PX41_9PLEO</name>
<dbReference type="InterPro" id="IPR045312">
    <property type="entry name" value="PCBER-like"/>
</dbReference>
<organism evidence="4 5">
    <name type="scientific">Karstenula rhodostoma CBS 690.94</name>
    <dbReference type="NCBI Taxonomy" id="1392251"/>
    <lineage>
        <taxon>Eukaryota</taxon>
        <taxon>Fungi</taxon>
        <taxon>Dikarya</taxon>
        <taxon>Ascomycota</taxon>
        <taxon>Pezizomycotina</taxon>
        <taxon>Dothideomycetes</taxon>
        <taxon>Pleosporomycetidae</taxon>
        <taxon>Pleosporales</taxon>
        <taxon>Massarineae</taxon>
        <taxon>Didymosphaeriaceae</taxon>
        <taxon>Karstenula</taxon>
    </lineage>
</organism>
<keyword evidence="5" id="KW-1185">Reference proteome</keyword>
<dbReference type="Gene3D" id="3.40.50.720">
    <property type="entry name" value="NAD(P)-binding Rossmann-like Domain"/>
    <property type="match status" value="1"/>
</dbReference>
<proteinExistence type="predicted"/>
<dbReference type="PANTHER" id="PTHR47706">
    <property type="entry name" value="NMRA-LIKE FAMILY PROTEIN"/>
    <property type="match status" value="1"/>
</dbReference>
<protein>
    <submittedName>
        <fullName evidence="4">NAD(P)-binding protein</fullName>
    </submittedName>
</protein>
<dbReference type="PANTHER" id="PTHR47706:SF1">
    <property type="entry name" value="CIPA-LIKE, PUTATIVE (AFU_ORTHOLOGUE AFUA_1G12460)-RELATED"/>
    <property type="match status" value="1"/>
</dbReference>
<dbReference type="Proteomes" id="UP000799764">
    <property type="component" value="Unassembled WGS sequence"/>
</dbReference>
<dbReference type="Pfam" id="PF05368">
    <property type="entry name" value="NmrA"/>
    <property type="match status" value="1"/>
</dbReference>
<dbReference type="SUPFAM" id="SSF51735">
    <property type="entry name" value="NAD(P)-binding Rossmann-fold domains"/>
    <property type="match status" value="1"/>
</dbReference>
<dbReference type="InterPro" id="IPR051609">
    <property type="entry name" value="NmrA/Isoflavone_reductase-like"/>
</dbReference>
<gene>
    <name evidence="4" type="ORF">P171DRAFT_147332</name>
</gene>
<reference evidence="4" key="1">
    <citation type="journal article" date="2020" name="Stud. Mycol.">
        <title>101 Dothideomycetes genomes: a test case for predicting lifestyles and emergence of pathogens.</title>
        <authorList>
            <person name="Haridas S."/>
            <person name="Albert R."/>
            <person name="Binder M."/>
            <person name="Bloem J."/>
            <person name="Labutti K."/>
            <person name="Salamov A."/>
            <person name="Andreopoulos B."/>
            <person name="Baker S."/>
            <person name="Barry K."/>
            <person name="Bills G."/>
            <person name="Bluhm B."/>
            <person name="Cannon C."/>
            <person name="Castanera R."/>
            <person name="Culley D."/>
            <person name="Daum C."/>
            <person name="Ezra D."/>
            <person name="Gonzalez J."/>
            <person name="Henrissat B."/>
            <person name="Kuo A."/>
            <person name="Liang C."/>
            <person name="Lipzen A."/>
            <person name="Lutzoni F."/>
            <person name="Magnuson J."/>
            <person name="Mondo S."/>
            <person name="Nolan M."/>
            <person name="Ohm R."/>
            <person name="Pangilinan J."/>
            <person name="Park H.-J."/>
            <person name="Ramirez L."/>
            <person name="Alfaro M."/>
            <person name="Sun H."/>
            <person name="Tritt A."/>
            <person name="Yoshinaga Y."/>
            <person name="Zwiers L.-H."/>
            <person name="Turgeon B."/>
            <person name="Goodwin S."/>
            <person name="Spatafora J."/>
            <person name="Crous P."/>
            <person name="Grigoriev I."/>
        </authorList>
    </citation>
    <scope>NUCLEOTIDE SEQUENCE</scope>
    <source>
        <strain evidence="4">CBS 690.94</strain>
    </source>
</reference>
<sequence>MSPPPPTHVALVGATGSLGPAILAALLAASHTVTVLTRIGSTAAAKLPPHPNMDIKEVDLGDARSIAPAFSGVSVVISSVAASAIASQNPLIDAAVAAGVQRFIPAEYGLDSANAKAALLPIIKEKVDTQTYLNAKVRETGGTFSWTAIANGWFLDWVLQSTDILLDVKERRATLYNGGDVPFSAALLRDIAQAVVGIVAKPEETKNRVVYVHSAVVTQKQLLRYAEERDGRKWSTSVQGTKELLEEIKGAVEKEDFDTAYRVAPILGCSDLGYGCDFSDHVDNELLGIKEMSEAELRELVEGLL</sequence>
<keyword evidence="2" id="KW-0560">Oxidoreductase</keyword>
<evidence type="ECO:0000313" key="4">
    <source>
        <dbReference type="EMBL" id="KAF2450843.1"/>
    </source>
</evidence>
<feature type="domain" description="NmrA-like" evidence="3">
    <location>
        <begin position="8"/>
        <end position="248"/>
    </location>
</feature>
<dbReference type="InterPro" id="IPR036291">
    <property type="entry name" value="NAD(P)-bd_dom_sf"/>
</dbReference>
<keyword evidence="1" id="KW-0521">NADP</keyword>
<dbReference type="InterPro" id="IPR008030">
    <property type="entry name" value="NmrA-like"/>
</dbReference>
<accession>A0A9P4PX41</accession>
<dbReference type="Gene3D" id="3.90.25.10">
    <property type="entry name" value="UDP-galactose 4-epimerase, domain 1"/>
    <property type="match status" value="1"/>
</dbReference>
<comment type="caution">
    <text evidence="4">The sequence shown here is derived from an EMBL/GenBank/DDBJ whole genome shotgun (WGS) entry which is preliminary data.</text>
</comment>
<evidence type="ECO:0000256" key="2">
    <source>
        <dbReference type="ARBA" id="ARBA00023002"/>
    </source>
</evidence>
<dbReference type="CDD" id="cd05259">
    <property type="entry name" value="PCBER_SDR_a"/>
    <property type="match status" value="1"/>
</dbReference>
<dbReference type="EMBL" id="MU001493">
    <property type="protein sequence ID" value="KAF2450843.1"/>
    <property type="molecule type" value="Genomic_DNA"/>
</dbReference>